<name>A0A2W2EQP3_9ACTN</name>
<organism evidence="1 2">
    <name type="scientific">Micromonospora craterilacus</name>
    <dbReference type="NCBI Taxonomy" id="1655439"/>
    <lineage>
        <taxon>Bacteria</taxon>
        <taxon>Bacillati</taxon>
        <taxon>Actinomycetota</taxon>
        <taxon>Actinomycetes</taxon>
        <taxon>Micromonosporales</taxon>
        <taxon>Micromonosporaceae</taxon>
        <taxon>Micromonospora</taxon>
    </lineage>
</organism>
<dbReference type="Proteomes" id="UP000248924">
    <property type="component" value="Unassembled WGS sequence"/>
</dbReference>
<evidence type="ECO:0008006" key="3">
    <source>
        <dbReference type="Google" id="ProtNLM"/>
    </source>
</evidence>
<dbReference type="EMBL" id="POTY01000142">
    <property type="protein sequence ID" value="PZG14688.1"/>
    <property type="molecule type" value="Genomic_DNA"/>
</dbReference>
<keyword evidence="2" id="KW-1185">Reference proteome</keyword>
<dbReference type="AlphaFoldDB" id="A0A2W2EQP3"/>
<protein>
    <recommendedName>
        <fullName evidence="3">DUF2997 domain-containing protein</fullName>
    </recommendedName>
</protein>
<dbReference type="Pfam" id="PF11211">
    <property type="entry name" value="DUF2997"/>
    <property type="match status" value="1"/>
</dbReference>
<accession>A0A2W2EQP3</accession>
<proteinExistence type="predicted"/>
<dbReference type="InterPro" id="IPR021375">
    <property type="entry name" value="DUF2997"/>
</dbReference>
<comment type="caution">
    <text evidence="1">The sequence shown here is derived from an EMBL/GenBank/DDBJ whole genome shotgun (WGS) entry which is preliminary data.</text>
</comment>
<sequence length="70" mass="7701">MGGQPRIVVTVSNEGVVSAETRGLLGERCLDYIAVLEELLGARTVQSAYTADYTRTAETVRQEERDVERA</sequence>
<evidence type="ECO:0000313" key="2">
    <source>
        <dbReference type="Proteomes" id="UP000248924"/>
    </source>
</evidence>
<gene>
    <name evidence="1" type="ORF">C1I95_21125</name>
</gene>
<dbReference type="OrthoDB" id="7067000at2"/>
<reference evidence="1 2" key="1">
    <citation type="submission" date="2018-01" db="EMBL/GenBank/DDBJ databases">
        <title>Draft genome sequence of Jishengella sp. NA12.</title>
        <authorList>
            <person name="Sahin N."/>
            <person name="Ay H."/>
            <person name="Saygin H."/>
        </authorList>
    </citation>
    <scope>NUCLEOTIDE SEQUENCE [LARGE SCALE GENOMIC DNA]</scope>
    <source>
        <strain evidence="1 2">NA12</strain>
    </source>
</reference>
<evidence type="ECO:0000313" key="1">
    <source>
        <dbReference type="EMBL" id="PZG14688.1"/>
    </source>
</evidence>